<dbReference type="Pfam" id="PF00590">
    <property type="entry name" value="TP_methylase"/>
    <property type="match status" value="1"/>
</dbReference>
<keyword evidence="3 9" id="KW-0489">Methyltransferase</keyword>
<dbReference type="InterPro" id="IPR006366">
    <property type="entry name" value="CobA/CysG_C"/>
</dbReference>
<dbReference type="Gene3D" id="3.40.1010.10">
    <property type="entry name" value="Cobalt-precorrin-4 Transmethylase, Domain 1"/>
    <property type="match status" value="1"/>
</dbReference>
<keyword evidence="10" id="KW-1185">Reference proteome</keyword>
<gene>
    <name evidence="9" type="primary">cobA</name>
    <name evidence="9" type="ORF">M9978_11040</name>
</gene>
<dbReference type="InterPro" id="IPR014777">
    <property type="entry name" value="4pyrrole_Mease_sub1"/>
</dbReference>
<dbReference type="SUPFAM" id="SSF53790">
    <property type="entry name" value="Tetrapyrrole methylase"/>
    <property type="match status" value="1"/>
</dbReference>
<evidence type="ECO:0000256" key="4">
    <source>
        <dbReference type="ARBA" id="ARBA00022679"/>
    </source>
</evidence>
<evidence type="ECO:0000256" key="1">
    <source>
        <dbReference type="ARBA" id="ARBA00005879"/>
    </source>
</evidence>
<evidence type="ECO:0000256" key="3">
    <source>
        <dbReference type="ARBA" id="ARBA00022603"/>
    </source>
</evidence>
<comment type="similarity">
    <text evidence="1">Belongs to the precorrin methyltransferase family.</text>
</comment>
<dbReference type="FunFam" id="3.40.1010.10:FF:000001">
    <property type="entry name" value="Siroheme synthase"/>
    <property type="match status" value="1"/>
</dbReference>
<evidence type="ECO:0000256" key="6">
    <source>
        <dbReference type="ARBA" id="ARBA00023244"/>
    </source>
</evidence>
<evidence type="ECO:0000313" key="9">
    <source>
        <dbReference type="EMBL" id="MCP3730966.1"/>
    </source>
</evidence>
<dbReference type="InterPro" id="IPR035996">
    <property type="entry name" value="4pyrrol_Methylase_sf"/>
</dbReference>
<dbReference type="Gene3D" id="3.30.950.10">
    <property type="entry name" value="Methyltransferase, Cobalt-precorrin-4 Transmethylase, Domain 2"/>
    <property type="match status" value="1"/>
</dbReference>
<dbReference type="PANTHER" id="PTHR45790">
    <property type="entry name" value="SIROHEME SYNTHASE-RELATED"/>
    <property type="match status" value="1"/>
</dbReference>
<dbReference type="InterPro" id="IPR003043">
    <property type="entry name" value="Uropor_MeTrfase_CS"/>
</dbReference>
<keyword evidence="4 9" id="KW-0808">Transferase</keyword>
<keyword evidence="5" id="KW-0949">S-adenosyl-L-methionine</keyword>
<dbReference type="EC" id="2.1.1.107" evidence="2"/>
<reference evidence="9" key="1">
    <citation type="submission" date="2022-05" db="EMBL/GenBank/DDBJ databases">
        <title>Sphingomonas sp. strain MG17 Genome sequencing and assembly.</title>
        <authorList>
            <person name="Kim I."/>
        </authorList>
    </citation>
    <scope>NUCLEOTIDE SEQUENCE</scope>
    <source>
        <strain evidence="9">MG17</strain>
    </source>
</reference>
<dbReference type="AlphaFoldDB" id="A0A9X2HGZ0"/>
<dbReference type="GO" id="GO:0019354">
    <property type="term" value="P:siroheme biosynthetic process"/>
    <property type="evidence" value="ECO:0007669"/>
    <property type="project" value="InterPro"/>
</dbReference>
<accession>A0A9X2HGZ0</accession>
<dbReference type="CDD" id="cd11642">
    <property type="entry name" value="SUMT"/>
    <property type="match status" value="1"/>
</dbReference>
<keyword evidence="6" id="KW-0627">Porphyrin biosynthesis</keyword>
<dbReference type="GO" id="GO:0004851">
    <property type="term" value="F:uroporphyrin-III C-methyltransferase activity"/>
    <property type="evidence" value="ECO:0007669"/>
    <property type="project" value="UniProtKB-EC"/>
</dbReference>
<dbReference type="InterPro" id="IPR050161">
    <property type="entry name" value="Siro_Cobalamin_biosynth"/>
</dbReference>
<dbReference type="RefSeq" id="WP_254293101.1">
    <property type="nucleotide sequence ID" value="NZ_JAMLDX010000007.1"/>
</dbReference>
<protein>
    <recommendedName>
        <fullName evidence="2">uroporphyrinogen-III C-methyltransferase</fullName>
        <ecNumber evidence="2">2.1.1.107</ecNumber>
    </recommendedName>
</protein>
<dbReference type="InterPro" id="IPR014776">
    <property type="entry name" value="4pyrrole_Mease_sub2"/>
</dbReference>
<evidence type="ECO:0000256" key="7">
    <source>
        <dbReference type="ARBA" id="ARBA00025705"/>
    </source>
</evidence>
<evidence type="ECO:0000256" key="2">
    <source>
        <dbReference type="ARBA" id="ARBA00012162"/>
    </source>
</evidence>
<comment type="caution">
    <text evidence="9">The sequence shown here is derived from an EMBL/GenBank/DDBJ whole genome shotgun (WGS) entry which is preliminary data.</text>
</comment>
<dbReference type="NCBIfam" id="NF004790">
    <property type="entry name" value="PRK06136.1"/>
    <property type="match status" value="1"/>
</dbReference>
<dbReference type="GO" id="GO:0032259">
    <property type="term" value="P:methylation"/>
    <property type="evidence" value="ECO:0007669"/>
    <property type="project" value="UniProtKB-KW"/>
</dbReference>
<dbReference type="EMBL" id="JAMLDX010000007">
    <property type="protein sequence ID" value="MCP3730966.1"/>
    <property type="molecule type" value="Genomic_DNA"/>
</dbReference>
<evidence type="ECO:0000256" key="5">
    <source>
        <dbReference type="ARBA" id="ARBA00022691"/>
    </source>
</evidence>
<sequence length="259" mass="26621">MADDFPQGSVWLVGAGPGDVELLTLKAARLIARAEIVFYDALVGPDVLALAGDAELVPVGKRSGRHSKDQGSINSLLVAAALAGQRVVRLKGGDPAMFARTAEEVEALAGVGVTVRICPGVTTASAAVAAAGTSLSLRGLARRVQFVTAHARAGEMLDLDWQALADAQSTLAFYMGRSAARQISERLIAAGLSGATPVLVACDVSLPGEQYLQTRLDLLPLAVRAIADGRPTLILVGEAVAQAPRVLAQAAAEVNVAAQ</sequence>
<evidence type="ECO:0000313" key="10">
    <source>
        <dbReference type="Proteomes" id="UP001139451"/>
    </source>
</evidence>
<comment type="pathway">
    <text evidence="7">Porphyrin-containing compound metabolism; siroheme biosynthesis; precorrin-2 from uroporphyrinogen III: step 1/1.</text>
</comment>
<dbReference type="PROSITE" id="PS00839">
    <property type="entry name" value="SUMT_1"/>
    <property type="match status" value="1"/>
</dbReference>
<dbReference type="NCBIfam" id="TIGR01469">
    <property type="entry name" value="cobA_cysG_Cterm"/>
    <property type="match status" value="1"/>
</dbReference>
<proteinExistence type="inferred from homology"/>
<name>A0A9X2HGZ0_9SPHN</name>
<dbReference type="InterPro" id="IPR000878">
    <property type="entry name" value="4pyrrol_Mease"/>
</dbReference>
<evidence type="ECO:0000259" key="8">
    <source>
        <dbReference type="Pfam" id="PF00590"/>
    </source>
</evidence>
<dbReference type="Proteomes" id="UP001139451">
    <property type="component" value="Unassembled WGS sequence"/>
</dbReference>
<organism evidence="9 10">
    <name type="scientific">Sphingomonas tagetis</name>
    <dbReference type="NCBI Taxonomy" id="2949092"/>
    <lineage>
        <taxon>Bacteria</taxon>
        <taxon>Pseudomonadati</taxon>
        <taxon>Pseudomonadota</taxon>
        <taxon>Alphaproteobacteria</taxon>
        <taxon>Sphingomonadales</taxon>
        <taxon>Sphingomonadaceae</taxon>
        <taxon>Sphingomonas</taxon>
    </lineage>
</organism>
<dbReference type="PANTHER" id="PTHR45790:SF3">
    <property type="entry name" value="S-ADENOSYL-L-METHIONINE-DEPENDENT UROPORPHYRINOGEN III METHYLTRANSFERASE, CHLOROPLASTIC"/>
    <property type="match status" value="1"/>
</dbReference>
<feature type="domain" description="Tetrapyrrole methylase" evidence="8">
    <location>
        <begin position="10"/>
        <end position="217"/>
    </location>
</feature>